<dbReference type="Gene3D" id="1.20.5.1030">
    <property type="entry name" value="Preprotein translocase secy subunit"/>
    <property type="match status" value="1"/>
</dbReference>
<evidence type="ECO:0000256" key="8">
    <source>
        <dbReference type="ARBA" id="ARBA00023136"/>
    </source>
</evidence>
<organism evidence="10 11">
    <name type="scientific">Nitrosomonas stercoris</name>
    <dbReference type="NCBI Taxonomy" id="1444684"/>
    <lineage>
        <taxon>Bacteria</taxon>
        <taxon>Pseudomonadati</taxon>
        <taxon>Pseudomonadota</taxon>
        <taxon>Betaproteobacteria</taxon>
        <taxon>Nitrosomonadales</taxon>
        <taxon>Nitrosomonadaceae</taxon>
        <taxon>Nitrosomonas</taxon>
    </lineage>
</organism>
<dbReference type="Pfam" id="PF00584">
    <property type="entry name" value="SecE"/>
    <property type="match status" value="1"/>
</dbReference>
<dbReference type="GO" id="GO:0006605">
    <property type="term" value="P:protein targeting"/>
    <property type="evidence" value="ECO:0007669"/>
    <property type="project" value="UniProtKB-UniRule"/>
</dbReference>
<accession>A0A4Y1YLX3</accession>
<dbReference type="HAMAP" id="MF_00422">
    <property type="entry name" value="SecE"/>
    <property type="match status" value="1"/>
</dbReference>
<evidence type="ECO:0000256" key="4">
    <source>
        <dbReference type="ARBA" id="ARBA00022692"/>
    </source>
</evidence>
<comment type="similarity">
    <text evidence="9">Belongs to the SecE/SEC61-gamma family.</text>
</comment>
<feature type="transmembrane region" description="Helical" evidence="9">
    <location>
        <begin position="29"/>
        <end position="50"/>
    </location>
</feature>
<dbReference type="NCBIfam" id="NF004371">
    <property type="entry name" value="PRK05740.1-1"/>
    <property type="match status" value="1"/>
</dbReference>
<evidence type="ECO:0000256" key="1">
    <source>
        <dbReference type="ARBA" id="ARBA00004370"/>
    </source>
</evidence>
<comment type="function">
    <text evidence="9">Essential subunit of the Sec protein translocation channel SecYEG. Clamps together the 2 halves of SecY. May contact the channel plug during translocation.</text>
</comment>
<evidence type="ECO:0000256" key="9">
    <source>
        <dbReference type="HAMAP-Rule" id="MF_00422"/>
    </source>
</evidence>
<keyword evidence="3 9" id="KW-1003">Cell membrane</keyword>
<dbReference type="PRINTS" id="PR01650">
    <property type="entry name" value="SECETRNLCASE"/>
</dbReference>
<dbReference type="InterPro" id="IPR038379">
    <property type="entry name" value="SecE_sf"/>
</dbReference>
<evidence type="ECO:0000256" key="3">
    <source>
        <dbReference type="ARBA" id="ARBA00022475"/>
    </source>
</evidence>
<dbReference type="GO" id="GO:0005886">
    <property type="term" value="C:plasma membrane"/>
    <property type="evidence" value="ECO:0007669"/>
    <property type="project" value="UniProtKB-UniRule"/>
</dbReference>
<dbReference type="AlphaFoldDB" id="A0A4Y1YLX3"/>
<evidence type="ECO:0000256" key="7">
    <source>
        <dbReference type="ARBA" id="ARBA00023010"/>
    </source>
</evidence>
<gene>
    <name evidence="9" type="primary">secE</name>
    <name evidence="10" type="ORF">Nstercoris_01401</name>
</gene>
<proteinExistence type="inferred from homology"/>
<keyword evidence="6 9" id="KW-1133">Transmembrane helix</keyword>
<feature type="transmembrane region" description="Helical" evidence="9">
    <location>
        <begin position="83"/>
        <end position="110"/>
    </location>
</feature>
<keyword evidence="4 9" id="KW-0812">Transmembrane</keyword>
<keyword evidence="2 9" id="KW-0813">Transport</keyword>
<evidence type="ECO:0000256" key="2">
    <source>
        <dbReference type="ARBA" id="ARBA00022448"/>
    </source>
</evidence>
<dbReference type="EMBL" id="AP019755">
    <property type="protein sequence ID" value="BBL35140.1"/>
    <property type="molecule type" value="Genomic_DNA"/>
</dbReference>
<dbReference type="GO" id="GO:0009306">
    <property type="term" value="P:protein secretion"/>
    <property type="evidence" value="ECO:0007669"/>
    <property type="project" value="UniProtKB-UniRule"/>
</dbReference>
<name>A0A4Y1YLX3_9PROT</name>
<comment type="subcellular location">
    <subcellularLocation>
        <location evidence="1">Membrane</location>
    </subcellularLocation>
</comment>
<keyword evidence="11" id="KW-1185">Reference proteome</keyword>
<reference evidence="10 11" key="1">
    <citation type="submission" date="2019-06" db="EMBL/GenBank/DDBJ databases">
        <title>Nitrosomonas stercoris KYUHI-S whole genome shotgun sequence.</title>
        <authorList>
            <person name="Nakagawa T."/>
            <person name="Tsuchiya Y."/>
            <person name="Takahashi R."/>
        </authorList>
    </citation>
    <scope>NUCLEOTIDE SEQUENCE [LARGE SCALE GENOMIC DNA]</scope>
    <source>
        <strain evidence="10 11">KYUHI-S</strain>
    </source>
</reference>
<dbReference type="NCBIfam" id="TIGR00964">
    <property type="entry name" value="secE_bact"/>
    <property type="match status" value="1"/>
</dbReference>
<keyword evidence="8 9" id="KW-0472">Membrane</keyword>
<dbReference type="InterPro" id="IPR005807">
    <property type="entry name" value="SecE_bac"/>
</dbReference>
<dbReference type="PANTHER" id="PTHR33910">
    <property type="entry name" value="PROTEIN TRANSLOCASE SUBUNIT SECE"/>
    <property type="match status" value="1"/>
</dbReference>
<dbReference type="PANTHER" id="PTHR33910:SF1">
    <property type="entry name" value="PROTEIN TRANSLOCASE SUBUNIT SECE"/>
    <property type="match status" value="1"/>
</dbReference>
<evidence type="ECO:0000313" key="10">
    <source>
        <dbReference type="EMBL" id="BBL35140.1"/>
    </source>
</evidence>
<evidence type="ECO:0000256" key="5">
    <source>
        <dbReference type="ARBA" id="ARBA00022927"/>
    </source>
</evidence>
<comment type="subunit">
    <text evidence="9">Component of the Sec protein translocase complex. Heterotrimer consisting of SecY, SecE and SecG subunits. The heterotrimers can form oligomers, although 1 heterotrimer is thought to be able to translocate proteins. Interacts with the ribosome. Interacts with SecDF, and other proteins may be involved. Interacts with SecA.</text>
</comment>
<dbReference type="GO" id="GO:0065002">
    <property type="term" value="P:intracellular protein transmembrane transport"/>
    <property type="evidence" value="ECO:0007669"/>
    <property type="project" value="UniProtKB-UniRule"/>
</dbReference>
<feature type="transmembrane region" description="Helical" evidence="9">
    <location>
        <begin position="7"/>
        <end position="23"/>
    </location>
</feature>
<protein>
    <recommendedName>
        <fullName evidence="9">Protein translocase subunit SecE</fullName>
    </recommendedName>
</protein>
<sequence>MDKIKFGIAALLAIAGFFGFYLLQDNPLVVRILILILGFVLAGVVVLFTAQGKRLFSFFKDSVDEVSKVVWPNKKETLQTSGVVCAFVIVMAFFLWAVDSGLMAIVRLVMGQEG</sequence>
<evidence type="ECO:0000313" key="11">
    <source>
        <dbReference type="Proteomes" id="UP000316473"/>
    </source>
</evidence>
<evidence type="ECO:0000256" key="6">
    <source>
        <dbReference type="ARBA" id="ARBA00022989"/>
    </source>
</evidence>
<dbReference type="KEGG" id="nst:Nstercoris_01401"/>
<keyword evidence="5 9" id="KW-0653">Protein transport</keyword>
<dbReference type="GO" id="GO:0008320">
    <property type="term" value="F:protein transmembrane transporter activity"/>
    <property type="evidence" value="ECO:0007669"/>
    <property type="project" value="UniProtKB-UniRule"/>
</dbReference>
<dbReference type="GO" id="GO:0043952">
    <property type="term" value="P:protein transport by the Sec complex"/>
    <property type="evidence" value="ECO:0007669"/>
    <property type="project" value="UniProtKB-UniRule"/>
</dbReference>
<keyword evidence="7 9" id="KW-0811">Translocation</keyword>
<comment type="caution">
    <text evidence="9">Lacks conserved residue(s) required for the propagation of feature annotation.</text>
</comment>
<dbReference type="InterPro" id="IPR001901">
    <property type="entry name" value="Translocase_SecE/Sec61-g"/>
</dbReference>
<dbReference type="Proteomes" id="UP000316473">
    <property type="component" value="Chromosome"/>
</dbReference>